<evidence type="ECO:0000256" key="2">
    <source>
        <dbReference type="ARBA" id="ARBA00004370"/>
    </source>
</evidence>
<sequence length="500" mass="55778">MFLTDPFKKFLSFYGVLVMAGILSILFAKKELSSWVLDVGAYPLLESEARMVEDLWYDEGQSIVLKELIRQEGNPLFYYQLGPIVSNKQLSDVLGEEFFPQDWELAAGGASLLDELGMIAHDDQDADALSLSEVRFGITFSGLDDAEAEHKMLELLRTNPDVEQPALAHPINNDTTIMLLLPSQSQWQVMYISLNLDYFDSFTNTINLLLMSIGAVLVVGYLVTMLMLRNIKARLTDINATSQKIQQTNSLKQRIEIDQLSGPLAETSQQINLMLDSIEEQVNTTREQANNIAHDLRTPITAVYNKVQRLAAENPQLIDLEITLGKLVHTFNTLLRINRLERGSETLDIQTNHISTVINSVQELYEPVMEEKQLDLTLNLGPDLQVMANDELLFQVICNLIDNAAKFSPAEGCIEITTYAVNDHIILSIADQGGGVEAQSLTKLGQKFFRQEASRSTEGNGLGLSFVTSAIAKMSGDVKFCNSTLNHQRGMKVEVKLKKS</sequence>
<dbReference type="PRINTS" id="PR00344">
    <property type="entry name" value="BCTRLSENSOR"/>
</dbReference>
<dbReference type="SUPFAM" id="SSF47384">
    <property type="entry name" value="Homodimeric domain of signal transducing histidine kinase"/>
    <property type="match status" value="1"/>
</dbReference>
<evidence type="ECO:0000256" key="7">
    <source>
        <dbReference type="ARBA" id="ARBA00022777"/>
    </source>
</evidence>
<comment type="caution">
    <text evidence="14">The sequence shown here is derived from an EMBL/GenBank/DDBJ whole genome shotgun (WGS) entry which is preliminary data.</text>
</comment>
<protein>
    <recommendedName>
        <fullName evidence="3">histidine kinase</fullName>
        <ecNumber evidence="3">2.7.13.3</ecNumber>
    </recommendedName>
</protein>
<keyword evidence="6 11" id="KW-0812">Transmembrane</keyword>
<evidence type="ECO:0000256" key="4">
    <source>
        <dbReference type="ARBA" id="ARBA00022553"/>
    </source>
</evidence>
<feature type="transmembrane region" description="Helical" evidence="11">
    <location>
        <begin position="12"/>
        <end position="28"/>
    </location>
</feature>
<evidence type="ECO:0000256" key="3">
    <source>
        <dbReference type="ARBA" id="ARBA00012438"/>
    </source>
</evidence>
<keyword evidence="9" id="KW-0902">Two-component regulatory system</keyword>
<dbReference type="EMBL" id="JAFHLB010000046">
    <property type="protein sequence ID" value="MBN3580400.1"/>
    <property type="molecule type" value="Genomic_DNA"/>
</dbReference>
<dbReference type="GO" id="GO:0016301">
    <property type="term" value="F:kinase activity"/>
    <property type="evidence" value="ECO:0007669"/>
    <property type="project" value="UniProtKB-KW"/>
</dbReference>
<dbReference type="PANTHER" id="PTHR45436">
    <property type="entry name" value="SENSOR HISTIDINE KINASE YKOH"/>
    <property type="match status" value="1"/>
</dbReference>
<keyword evidence="15" id="KW-1185">Reference proteome</keyword>
<dbReference type="EC" id="2.7.13.3" evidence="3"/>
<dbReference type="InterPro" id="IPR050428">
    <property type="entry name" value="TCS_sensor_his_kinase"/>
</dbReference>
<evidence type="ECO:0000256" key="9">
    <source>
        <dbReference type="ARBA" id="ARBA00023012"/>
    </source>
</evidence>
<keyword evidence="10 11" id="KW-0472">Membrane</keyword>
<accession>A0ABS3A8K6</accession>
<proteinExistence type="predicted"/>
<dbReference type="Proteomes" id="UP000779070">
    <property type="component" value="Unassembled WGS sequence"/>
</dbReference>
<dbReference type="PROSITE" id="PS50885">
    <property type="entry name" value="HAMP"/>
    <property type="match status" value="1"/>
</dbReference>
<dbReference type="PANTHER" id="PTHR45436:SF8">
    <property type="entry name" value="HISTIDINE KINASE"/>
    <property type="match status" value="1"/>
</dbReference>
<dbReference type="InterPro" id="IPR036097">
    <property type="entry name" value="HisK_dim/P_sf"/>
</dbReference>
<dbReference type="CDD" id="cd00082">
    <property type="entry name" value="HisKA"/>
    <property type="match status" value="1"/>
</dbReference>
<dbReference type="InterPro" id="IPR003661">
    <property type="entry name" value="HisK_dim/P_dom"/>
</dbReference>
<dbReference type="InterPro" id="IPR004358">
    <property type="entry name" value="Sig_transdc_His_kin-like_C"/>
</dbReference>
<reference evidence="14 15" key="1">
    <citation type="submission" date="2021-02" db="EMBL/GenBank/DDBJ databases">
        <title>Draft Genome Sequences of 5 Vibrio neptunius Strains Isolated From of Bivalve Hatcheries.</title>
        <authorList>
            <person name="Galvis F."/>
            <person name="Barja J.L."/>
            <person name="Lemos M.L."/>
            <person name="Balado M."/>
        </authorList>
    </citation>
    <scope>NUCLEOTIDE SEQUENCE [LARGE SCALE GENOMIC DNA]</scope>
    <source>
        <strain evidence="14 15">PP-145.98</strain>
    </source>
</reference>
<feature type="domain" description="HAMP" evidence="13">
    <location>
        <begin position="229"/>
        <end position="283"/>
    </location>
</feature>
<feature type="domain" description="Histidine kinase" evidence="12">
    <location>
        <begin position="291"/>
        <end position="500"/>
    </location>
</feature>
<dbReference type="InterPro" id="IPR005467">
    <property type="entry name" value="His_kinase_dom"/>
</dbReference>
<keyword evidence="4" id="KW-0597">Phosphoprotein</keyword>
<evidence type="ECO:0000256" key="11">
    <source>
        <dbReference type="SAM" id="Phobius"/>
    </source>
</evidence>
<dbReference type="Gene3D" id="3.30.565.10">
    <property type="entry name" value="Histidine kinase-like ATPase, C-terminal domain"/>
    <property type="match status" value="1"/>
</dbReference>
<dbReference type="RefSeq" id="WP_206372069.1">
    <property type="nucleotide sequence ID" value="NZ_CAWPTM010000120.1"/>
</dbReference>
<keyword evidence="8 11" id="KW-1133">Transmembrane helix</keyword>
<evidence type="ECO:0000313" key="14">
    <source>
        <dbReference type="EMBL" id="MBN3580400.1"/>
    </source>
</evidence>
<evidence type="ECO:0000256" key="1">
    <source>
        <dbReference type="ARBA" id="ARBA00000085"/>
    </source>
</evidence>
<dbReference type="InterPro" id="IPR003660">
    <property type="entry name" value="HAMP_dom"/>
</dbReference>
<organism evidence="14 15">
    <name type="scientific">Vibrio neptunius</name>
    <dbReference type="NCBI Taxonomy" id="170651"/>
    <lineage>
        <taxon>Bacteria</taxon>
        <taxon>Pseudomonadati</taxon>
        <taxon>Pseudomonadota</taxon>
        <taxon>Gammaproteobacteria</taxon>
        <taxon>Vibrionales</taxon>
        <taxon>Vibrionaceae</taxon>
        <taxon>Vibrio</taxon>
    </lineage>
</organism>
<evidence type="ECO:0000259" key="12">
    <source>
        <dbReference type="PROSITE" id="PS50109"/>
    </source>
</evidence>
<comment type="catalytic activity">
    <reaction evidence="1">
        <text>ATP + protein L-histidine = ADP + protein N-phospho-L-histidine.</text>
        <dbReference type="EC" id="2.7.13.3"/>
    </reaction>
</comment>
<evidence type="ECO:0000259" key="13">
    <source>
        <dbReference type="PROSITE" id="PS50885"/>
    </source>
</evidence>
<evidence type="ECO:0000313" key="15">
    <source>
        <dbReference type="Proteomes" id="UP000779070"/>
    </source>
</evidence>
<name>A0ABS3A8K6_9VIBR</name>
<evidence type="ECO:0000256" key="10">
    <source>
        <dbReference type="ARBA" id="ARBA00023136"/>
    </source>
</evidence>
<dbReference type="InterPro" id="IPR036890">
    <property type="entry name" value="HATPase_C_sf"/>
</dbReference>
<dbReference type="SUPFAM" id="SSF55874">
    <property type="entry name" value="ATPase domain of HSP90 chaperone/DNA topoisomerase II/histidine kinase"/>
    <property type="match status" value="1"/>
</dbReference>
<dbReference type="SMART" id="SM00387">
    <property type="entry name" value="HATPase_c"/>
    <property type="match status" value="1"/>
</dbReference>
<keyword evidence="7 14" id="KW-0418">Kinase</keyword>
<dbReference type="CDD" id="cd00075">
    <property type="entry name" value="HATPase"/>
    <property type="match status" value="1"/>
</dbReference>
<keyword evidence="5" id="KW-0808">Transferase</keyword>
<evidence type="ECO:0000256" key="8">
    <source>
        <dbReference type="ARBA" id="ARBA00022989"/>
    </source>
</evidence>
<dbReference type="InterPro" id="IPR003594">
    <property type="entry name" value="HATPase_dom"/>
</dbReference>
<evidence type="ECO:0000256" key="6">
    <source>
        <dbReference type="ARBA" id="ARBA00022692"/>
    </source>
</evidence>
<dbReference type="Pfam" id="PF02518">
    <property type="entry name" value="HATPase_c"/>
    <property type="match status" value="1"/>
</dbReference>
<evidence type="ECO:0000256" key="5">
    <source>
        <dbReference type="ARBA" id="ARBA00022679"/>
    </source>
</evidence>
<dbReference type="PROSITE" id="PS50109">
    <property type="entry name" value="HIS_KIN"/>
    <property type="match status" value="1"/>
</dbReference>
<feature type="transmembrane region" description="Helical" evidence="11">
    <location>
        <begin position="208"/>
        <end position="228"/>
    </location>
</feature>
<gene>
    <name evidence="14" type="ORF">JYA62_22460</name>
</gene>
<comment type="subcellular location">
    <subcellularLocation>
        <location evidence="2">Membrane</location>
    </subcellularLocation>
</comment>